<name>A0A1C3XB64_9BRAD</name>
<reference evidence="1 2" key="1">
    <citation type="submission" date="2016-08" db="EMBL/GenBank/DDBJ databases">
        <authorList>
            <person name="Seilhamer J.J."/>
        </authorList>
    </citation>
    <scope>NUCLEOTIDE SEQUENCE [LARGE SCALE GENOMIC DNA]</scope>
    <source>
        <strain evidence="1 2">CCBAU 10071</strain>
    </source>
</reference>
<dbReference type="EMBL" id="FMAE01000011">
    <property type="protein sequence ID" value="SCB49396.1"/>
    <property type="molecule type" value="Genomic_DNA"/>
</dbReference>
<evidence type="ECO:0000313" key="2">
    <source>
        <dbReference type="Proteomes" id="UP000183174"/>
    </source>
</evidence>
<sequence>MTTTLVWTGVALWIGFSAFVVFGPSAGPVEAPARPARNIRRDRTRG</sequence>
<protein>
    <submittedName>
        <fullName evidence="1">Uncharacterized protein</fullName>
    </submittedName>
</protein>
<dbReference type="RefSeq" id="WP_167361692.1">
    <property type="nucleotide sequence ID" value="NZ_CP104173.1"/>
</dbReference>
<dbReference type="Proteomes" id="UP000183174">
    <property type="component" value="Unassembled WGS sequence"/>
</dbReference>
<proteinExistence type="predicted"/>
<dbReference type="AlphaFoldDB" id="A0A1C3XB64"/>
<accession>A0A1C3XB64</accession>
<evidence type="ECO:0000313" key="1">
    <source>
        <dbReference type="EMBL" id="SCB49396.1"/>
    </source>
</evidence>
<gene>
    <name evidence="1" type="ORF">GA0061099_101153</name>
</gene>
<dbReference type="GeneID" id="93178390"/>
<organism evidence="1 2">
    <name type="scientific">Bradyrhizobium yuanmingense</name>
    <dbReference type="NCBI Taxonomy" id="108015"/>
    <lineage>
        <taxon>Bacteria</taxon>
        <taxon>Pseudomonadati</taxon>
        <taxon>Pseudomonadota</taxon>
        <taxon>Alphaproteobacteria</taxon>
        <taxon>Hyphomicrobiales</taxon>
        <taxon>Nitrobacteraceae</taxon>
        <taxon>Bradyrhizobium</taxon>
    </lineage>
</organism>